<evidence type="ECO:0000313" key="1">
    <source>
        <dbReference type="EMBL" id="GAI94567.1"/>
    </source>
</evidence>
<dbReference type="SUPFAM" id="SSF53335">
    <property type="entry name" value="S-adenosyl-L-methionine-dependent methyltransferases"/>
    <property type="match status" value="1"/>
</dbReference>
<dbReference type="AlphaFoldDB" id="X1SND7"/>
<name>X1SND7_9ZZZZ</name>
<accession>X1SND7</accession>
<evidence type="ECO:0008006" key="2">
    <source>
        <dbReference type="Google" id="ProtNLM"/>
    </source>
</evidence>
<reference evidence="1" key="1">
    <citation type="journal article" date="2014" name="Front. Microbiol.">
        <title>High frequency of phylogenetically diverse reductive dehalogenase-homologous genes in deep subseafloor sedimentary metagenomes.</title>
        <authorList>
            <person name="Kawai M."/>
            <person name="Futagami T."/>
            <person name="Toyoda A."/>
            <person name="Takaki Y."/>
            <person name="Nishi S."/>
            <person name="Hori S."/>
            <person name="Arai W."/>
            <person name="Tsubouchi T."/>
            <person name="Morono Y."/>
            <person name="Uchiyama I."/>
            <person name="Ito T."/>
            <person name="Fujiyama A."/>
            <person name="Inagaki F."/>
            <person name="Takami H."/>
        </authorList>
    </citation>
    <scope>NUCLEOTIDE SEQUENCE</scope>
    <source>
        <strain evidence="1">Expedition CK06-06</strain>
    </source>
</reference>
<dbReference type="EMBL" id="BARW01020690">
    <property type="protein sequence ID" value="GAI94567.1"/>
    <property type="molecule type" value="Genomic_DNA"/>
</dbReference>
<protein>
    <recommendedName>
        <fullName evidence="2">Methyltransferase type 11 domain-containing protein</fullName>
    </recommendedName>
</protein>
<gene>
    <name evidence="1" type="ORF">S12H4_34905</name>
</gene>
<proteinExistence type="predicted"/>
<sequence length="91" mass="10422">DGSFDIILWTEGPEHAVNPEEAMGKVAELTRRWIVVSAPDWDPKAAFDHYHAIAMERLEKMVAKHFEITETYVIPPNNWQIVVGVKSISQY</sequence>
<dbReference type="InterPro" id="IPR029063">
    <property type="entry name" value="SAM-dependent_MTases_sf"/>
</dbReference>
<comment type="caution">
    <text evidence="1">The sequence shown here is derived from an EMBL/GenBank/DDBJ whole genome shotgun (WGS) entry which is preliminary data.</text>
</comment>
<organism evidence="1">
    <name type="scientific">marine sediment metagenome</name>
    <dbReference type="NCBI Taxonomy" id="412755"/>
    <lineage>
        <taxon>unclassified sequences</taxon>
        <taxon>metagenomes</taxon>
        <taxon>ecological metagenomes</taxon>
    </lineage>
</organism>
<feature type="non-terminal residue" evidence="1">
    <location>
        <position position="1"/>
    </location>
</feature>